<dbReference type="Gene3D" id="1.10.510.10">
    <property type="entry name" value="Transferase(Phosphotransferase) domain 1"/>
    <property type="match status" value="1"/>
</dbReference>
<feature type="region of interest" description="Disordered" evidence="10">
    <location>
        <begin position="405"/>
        <end position="436"/>
    </location>
</feature>
<feature type="repeat" description="WD" evidence="9">
    <location>
        <begin position="1354"/>
        <end position="1395"/>
    </location>
</feature>
<dbReference type="Gene3D" id="1.25.10.10">
    <property type="entry name" value="Leucine-rich Repeat Variant"/>
    <property type="match status" value="1"/>
</dbReference>
<feature type="compositionally biased region" description="Basic and acidic residues" evidence="10">
    <location>
        <begin position="1556"/>
        <end position="1571"/>
    </location>
</feature>
<dbReference type="InterPro" id="IPR008271">
    <property type="entry name" value="Ser/Thr_kinase_AS"/>
</dbReference>
<dbReference type="GO" id="GO:0034272">
    <property type="term" value="C:phosphatidylinositol 3-kinase complex, class III, type II"/>
    <property type="evidence" value="ECO:0007669"/>
    <property type="project" value="TreeGrafter"/>
</dbReference>
<dbReference type="PROSITE" id="PS50011">
    <property type="entry name" value="PROTEIN_KINASE_DOM"/>
    <property type="match status" value="1"/>
</dbReference>
<dbReference type="SUPFAM" id="SSF48371">
    <property type="entry name" value="ARM repeat"/>
    <property type="match status" value="1"/>
</dbReference>
<feature type="compositionally biased region" description="Low complexity" evidence="10">
    <location>
        <begin position="950"/>
        <end position="963"/>
    </location>
</feature>
<dbReference type="SUPFAM" id="SSF56112">
    <property type="entry name" value="Protein kinase-like (PK-like)"/>
    <property type="match status" value="1"/>
</dbReference>
<accession>A0A9P7B9G2</accession>
<dbReference type="PROSITE" id="PS00108">
    <property type="entry name" value="PROTEIN_KINASE_ST"/>
    <property type="match status" value="1"/>
</dbReference>
<organism evidence="12 13">
    <name type="scientific">Rhodotorula mucilaginosa</name>
    <name type="common">Yeast</name>
    <name type="synonym">Rhodotorula rubra</name>
    <dbReference type="NCBI Taxonomy" id="5537"/>
    <lineage>
        <taxon>Eukaryota</taxon>
        <taxon>Fungi</taxon>
        <taxon>Dikarya</taxon>
        <taxon>Basidiomycota</taxon>
        <taxon>Pucciniomycotina</taxon>
        <taxon>Microbotryomycetes</taxon>
        <taxon>Sporidiobolales</taxon>
        <taxon>Sporidiobolaceae</taxon>
        <taxon>Rhodotorula</taxon>
    </lineage>
</organism>
<feature type="compositionally biased region" description="Basic and acidic residues" evidence="10">
    <location>
        <begin position="424"/>
        <end position="436"/>
    </location>
</feature>
<evidence type="ECO:0000256" key="4">
    <source>
        <dbReference type="ARBA" id="ARBA00022679"/>
    </source>
</evidence>
<comment type="caution">
    <text evidence="12">The sequence shown here is derived from an EMBL/GenBank/DDBJ whole genome shotgun (WGS) entry which is preliminary data.</text>
</comment>
<evidence type="ECO:0000256" key="10">
    <source>
        <dbReference type="SAM" id="MobiDB-lite"/>
    </source>
</evidence>
<evidence type="ECO:0000313" key="13">
    <source>
        <dbReference type="Proteomes" id="UP000777482"/>
    </source>
</evidence>
<feature type="compositionally biased region" description="Polar residues" evidence="10">
    <location>
        <begin position="992"/>
        <end position="1024"/>
    </location>
</feature>
<feature type="region of interest" description="Disordered" evidence="10">
    <location>
        <begin position="1507"/>
        <end position="1526"/>
    </location>
</feature>
<dbReference type="GO" id="GO:0005524">
    <property type="term" value="F:ATP binding"/>
    <property type="evidence" value="ECO:0007669"/>
    <property type="project" value="UniProtKB-KW"/>
</dbReference>
<dbReference type="GO" id="GO:0071561">
    <property type="term" value="C:nucleus-vacuole junction"/>
    <property type="evidence" value="ECO:0007669"/>
    <property type="project" value="TreeGrafter"/>
</dbReference>
<dbReference type="InterPro" id="IPR015943">
    <property type="entry name" value="WD40/YVTN_repeat-like_dom_sf"/>
</dbReference>
<keyword evidence="13" id="KW-1185">Reference proteome</keyword>
<keyword evidence="2" id="KW-0723">Serine/threonine-protein kinase</keyword>
<keyword evidence="4" id="KW-0808">Transferase</keyword>
<dbReference type="Pfam" id="PF00400">
    <property type="entry name" value="WD40"/>
    <property type="match status" value="2"/>
</dbReference>
<dbReference type="GO" id="GO:0004674">
    <property type="term" value="F:protein serine/threonine kinase activity"/>
    <property type="evidence" value="ECO:0007669"/>
    <property type="project" value="UniProtKB-KW"/>
</dbReference>
<dbReference type="EC" id="2.7.11.1" evidence="1"/>
<evidence type="ECO:0000256" key="7">
    <source>
        <dbReference type="ARBA" id="ARBA00022777"/>
    </source>
</evidence>
<evidence type="ECO:0000256" key="3">
    <source>
        <dbReference type="ARBA" id="ARBA00022574"/>
    </source>
</evidence>
<dbReference type="GO" id="GO:0045324">
    <property type="term" value="P:late endosome to vacuole transport"/>
    <property type="evidence" value="ECO:0007669"/>
    <property type="project" value="InterPro"/>
</dbReference>
<evidence type="ECO:0000259" key="11">
    <source>
        <dbReference type="PROSITE" id="PS50011"/>
    </source>
</evidence>
<dbReference type="FunFam" id="1.10.510.10:FF:000497">
    <property type="entry name" value="Phosphoinositide 3-kinase regulatory subunit"/>
    <property type="match status" value="1"/>
</dbReference>
<evidence type="ECO:0000256" key="8">
    <source>
        <dbReference type="ARBA" id="ARBA00022840"/>
    </source>
</evidence>
<dbReference type="SMART" id="SM00320">
    <property type="entry name" value="WD40"/>
    <property type="match status" value="5"/>
</dbReference>
<proteinExistence type="predicted"/>
<dbReference type="Pfam" id="PF00069">
    <property type="entry name" value="Pkinase"/>
    <property type="match status" value="1"/>
</dbReference>
<evidence type="ECO:0000256" key="2">
    <source>
        <dbReference type="ARBA" id="ARBA00022527"/>
    </source>
</evidence>
<dbReference type="OrthoDB" id="242910at2759"/>
<dbReference type="InterPro" id="IPR016024">
    <property type="entry name" value="ARM-type_fold"/>
</dbReference>
<dbReference type="InterPro" id="IPR020472">
    <property type="entry name" value="WD40_PAC1"/>
</dbReference>
<sequence>MGAAVSQPQTASAAAAASASSSRAAAGGGDPLFAELAVHYDRSMGSSRFLKAVRARHRDGALVVKVFIKPDPAISLKQFAKRIKAEREALVDCPNVLPYARAVETERAGYLLRQWVASNLYDRISTRPFLSSVEKRWIAFQLLTGLRDARERGVSHGDIKTENVVVTSWNWAYLIDFSSSFKPTFLPLDDPSGFSFYFDTSSRRTCYLAPERFYAAGSDMAQKKAHLEFGKRDGKISEAMDVFSLGCVLAELWMEGTPPFTLSQLFKYRQGEYSLEPYLAEIEDVEIRSMIRSMLSLDPSSRLSFADYLTQNRGNAFPEIFYTFLHPFISSLDRVPASVPPPTAPTTGMRNGAATPSADVGSGGQPQQQAQQPQGPILLRTDADEKIERIWTEWEMVTRYLDESSSSSLSSTVTTTTAAAPPRARPDVETEQPDSRSSELFFPICLNLPGQEGVEMRASEVTQDGPALVVLSLVCANLRNCVRPASVLRALDILLALNHYLTDETRLDRLVPYLVAMLQDDISIVRATALRYLTQTLMLVTTLTPSNVDVFPEYVFPNTRPFSDDPEILPRETYALCIAALAQTSKRFLEMSEAIKSNGTFGLANFQEFEGTSYAATYESRLQELHGIVQDHLGPLLSDPSSAVKRALLTRVGDLCTFFGRLKANDAVLAHLVTYLNTRDWLLRKAWNEHAPDVASCVGARSLEEYILPLISLSLADPEEFVVVQVLDTLTTLASRRLLAKVKIWELVGQTVGFLCHPNIWIREASAAFLAQVATLLEPTDTWCILYPTVKRLLRSDVKEITALSLLDNAREPIARVVFETAVSWAGKAGKSNFWSLNRAPAKGAPREAGVRTDEDHAQLEKMRQLGMSVEDEYKLSALREYIAKVAAARQAAPSKDHELSEVLSPSSPHANLQDLGIVPQTIFFSVRAQDDALAAARSRLQNPLSCRVSDASAAGSPRSPASLDSTSRPHAMARVASGQPLDDLRRRLALNATTTHSGGSPSLQSQTEAASETSSVQGGSSKLSAPPSDRLGLHRTVSNASTEASEANSTTSVTSTSTSTLPAVPRSRVRLNAVEVGKVAPAVAEDTTNAAGLFDIEARYRESAADGDARSVAAEILSQSPTPNRRTSGALLPAALPQRFASTYDGHDPSIKQLLERTYLDQYREPLPELGPHVPVGVPRRKALRTNFPPRERTPSRPEGRLVAHLSEHTAAINAIDVAPDQLFFVTASEDGTVKVWDCMRLEKNVTSKSRQTYQQGGKIRSVCILEHSHCVASASTNGSVWIHRVDVSLSGQIPRYSKAHRVRQYTVDGGDHATCLASFNTDTTMHLILGTALSAVLILDVRTMRTIHNLTQPCHFGPITALCLDRKRLWLVTGSSTGTLALWDLRFGLLLRSWSVGARQIHQVALHPTKGKGRWIVVTASPTTEVSGNGQEQGRNPVPVLEVWDIDQGVKVEEFCIVPSASSGRQLEPLGDRTNLPTTADVGKGGMQDATLDPAAAIEALLATSTDPKPPTFGPRSSEPAPVKPTIRAMALAADYAISGGSRPSGPHLAVVEQDGRGDRHAGGPREGPDGSSGSGFILTGGEDRKLRFWDLGKPSRSAIVSGLEVDEEPPSYSVHTSNGRPSQYLETAVPFADPTPANPPSGRRTASGTVAPSTASAAPVSRVHRSTLIATSQQRLARAHHEAITALGLLELPFRCVVTGDRSGIVRVFE</sequence>
<dbReference type="GO" id="GO:0006623">
    <property type="term" value="P:protein targeting to vacuole"/>
    <property type="evidence" value="ECO:0007669"/>
    <property type="project" value="TreeGrafter"/>
</dbReference>
<dbReference type="SMART" id="SM00220">
    <property type="entry name" value="S_TKc"/>
    <property type="match status" value="1"/>
</dbReference>
<keyword evidence="6" id="KW-0547">Nucleotide-binding</keyword>
<keyword evidence="5" id="KW-0677">Repeat</keyword>
<evidence type="ECO:0000256" key="6">
    <source>
        <dbReference type="ARBA" id="ARBA00022741"/>
    </source>
</evidence>
<dbReference type="Pfam" id="PF22956">
    <property type="entry name" value="VPS15-like_hel"/>
    <property type="match status" value="1"/>
</dbReference>
<dbReference type="PANTHER" id="PTHR17583">
    <property type="entry name" value="PHOSPHOINOSITIDE 3-KINASE REGULATORY SUBUNIT 4"/>
    <property type="match status" value="1"/>
</dbReference>
<dbReference type="Proteomes" id="UP000777482">
    <property type="component" value="Unassembled WGS sequence"/>
</dbReference>
<dbReference type="GO" id="GO:0005770">
    <property type="term" value="C:late endosome"/>
    <property type="evidence" value="ECO:0007669"/>
    <property type="project" value="TreeGrafter"/>
</dbReference>
<feature type="repeat" description="WD" evidence="9">
    <location>
        <begin position="1207"/>
        <end position="1239"/>
    </location>
</feature>
<dbReference type="PANTHER" id="PTHR17583:SF0">
    <property type="entry name" value="PHOSPHOINOSITIDE 3-KINASE REGULATORY SUBUNIT 4"/>
    <property type="match status" value="1"/>
</dbReference>
<feature type="compositionally biased region" description="Low complexity" evidence="10">
    <location>
        <begin position="1648"/>
        <end position="1664"/>
    </location>
</feature>
<feature type="compositionally biased region" description="Low complexity" evidence="10">
    <location>
        <begin position="365"/>
        <end position="376"/>
    </location>
</feature>
<feature type="compositionally biased region" description="Low complexity" evidence="10">
    <location>
        <begin position="405"/>
        <end position="417"/>
    </location>
</feature>
<dbReference type="InterPro" id="IPR036322">
    <property type="entry name" value="WD40_repeat_dom_sf"/>
</dbReference>
<reference evidence="12 13" key="1">
    <citation type="submission" date="2020-11" db="EMBL/GenBank/DDBJ databases">
        <title>Kefir isolates.</title>
        <authorList>
            <person name="Marcisauskas S."/>
            <person name="Kim Y."/>
            <person name="Blasche S."/>
        </authorList>
    </citation>
    <scope>NUCLEOTIDE SEQUENCE [LARGE SCALE GENOMIC DNA]</scope>
    <source>
        <strain evidence="12 13">KR</strain>
    </source>
</reference>
<dbReference type="InterPro" id="IPR001680">
    <property type="entry name" value="WD40_rpt"/>
</dbReference>
<dbReference type="PROSITE" id="PS50294">
    <property type="entry name" value="WD_REPEATS_REGION"/>
    <property type="match status" value="1"/>
</dbReference>
<dbReference type="Gene3D" id="2.130.10.10">
    <property type="entry name" value="YVTN repeat-like/Quinoprotein amine dehydrogenase"/>
    <property type="match status" value="1"/>
</dbReference>
<evidence type="ECO:0000313" key="12">
    <source>
        <dbReference type="EMBL" id="KAG0667566.1"/>
    </source>
</evidence>
<feature type="compositionally biased region" description="Low complexity" evidence="10">
    <location>
        <begin position="1037"/>
        <end position="1061"/>
    </location>
</feature>
<feature type="region of interest" description="Disordered" evidence="10">
    <location>
        <begin position="1540"/>
        <end position="1582"/>
    </location>
</feature>
<evidence type="ECO:0000256" key="9">
    <source>
        <dbReference type="PROSITE-ProRule" id="PRU00221"/>
    </source>
</evidence>
<dbReference type="InterPro" id="IPR055231">
    <property type="entry name" value="2AA_helical"/>
</dbReference>
<protein>
    <recommendedName>
        <fullName evidence="1">non-specific serine/threonine protein kinase</fullName>
        <ecNumber evidence="1">2.7.11.1</ecNumber>
    </recommendedName>
</protein>
<feature type="domain" description="Protein kinase" evidence="11">
    <location>
        <begin position="38"/>
        <end position="329"/>
    </location>
</feature>
<dbReference type="PROSITE" id="PS50082">
    <property type="entry name" value="WD_REPEATS_2"/>
    <property type="match status" value="2"/>
</dbReference>
<feature type="region of interest" description="Disordered" evidence="10">
    <location>
        <begin position="1604"/>
        <end position="1665"/>
    </location>
</feature>
<dbReference type="CDD" id="cd13980">
    <property type="entry name" value="STKc_Vps15"/>
    <property type="match status" value="1"/>
</dbReference>
<name>A0A9P7B9G2_RHOMI</name>
<dbReference type="GO" id="GO:0034271">
    <property type="term" value="C:phosphatidylinositol 3-kinase complex, class III, type I"/>
    <property type="evidence" value="ECO:0007669"/>
    <property type="project" value="TreeGrafter"/>
</dbReference>
<evidence type="ECO:0000256" key="5">
    <source>
        <dbReference type="ARBA" id="ARBA00022737"/>
    </source>
</evidence>
<dbReference type="InterPro" id="IPR011009">
    <property type="entry name" value="Kinase-like_dom_sf"/>
</dbReference>
<dbReference type="InterPro" id="IPR000719">
    <property type="entry name" value="Prot_kinase_dom"/>
</dbReference>
<feature type="region of interest" description="Disordered" evidence="10">
    <location>
        <begin position="950"/>
        <end position="1065"/>
    </location>
</feature>
<keyword evidence="7 12" id="KW-0418">Kinase</keyword>
<gene>
    <name evidence="12" type="primary">VPS15</name>
    <name evidence="12" type="ORF">C6P46_000102</name>
</gene>
<dbReference type="InterPro" id="IPR045162">
    <property type="entry name" value="Vps15-like"/>
</dbReference>
<evidence type="ECO:0000256" key="1">
    <source>
        <dbReference type="ARBA" id="ARBA00012513"/>
    </source>
</evidence>
<keyword evidence="8" id="KW-0067">ATP-binding</keyword>
<dbReference type="EMBL" id="PUHQ01000001">
    <property type="protein sequence ID" value="KAG0667566.1"/>
    <property type="molecule type" value="Genomic_DNA"/>
</dbReference>
<dbReference type="InterPro" id="IPR011989">
    <property type="entry name" value="ARM-like"/>
</dbReference>
<dbReference type="SUPFAM" id="SSF50978">
    <property type="entry name" value="WD40 repeat-like"/>
    <property type="match status" value="1"/>
</dbReference>
<keyword evidence="3 9" id="KW-0853">WD repeat</keyword>
<feature type="compositionally biased region" description="Polar residues" evidence="10">
    <location>
        <begin position="1616"/>
        <end position="1628"/>
    </location>
</feature>
<dbReference type="GO" id="GO:0016236">
    <property type="term" value="P:macroautophagy"/>
    <property type="evidence" value="ECO:0007669"/>
    <property type="project" value="InterPro"/>
</dbReference>
<dbReference type="PRINTS" id="PR00320">
    <property type="entry name" value="GPROTEINBRPT"/>
</dbReference>
<feature type="region of interest" description="Disordered" evidence="10">
    <location>
        <begin position="339"/>
        <end position="381"/>
    </location>
</feature>